<feature type="compositionally biased region" description="Polar residues" evidence="1">
    <location>
        <begin position="40"/>
        <end position="50"/>
    </location>
</feature>
<feature type="region of interest" description="Disordered" evidence="1">
    <location>
        <begin position="30"/>
        <end position="60"/>
    </location>
</feature>
<dbReference type="EMBL" id="WWCN01000002">
    <property type="protein sequence ID" value="MYM21525.1"/>
    <property type="molecule type" value="Genomic_DNA"/>
</dbReference>
<reference evidence="2 3" key="1">
    <citation type="submission" date="2019-12" db="EMBL/GenBank/DDBJ databases">
        <title>Novel species isolated from a subtropical stream in China.</title>
        <authorList>
            <person name="Lu H."/>
        </authorList>
    </citation>
    <scope>NUCLEOTIDE SEQUENCE [LARGE SCALE GENOMIC DNA]</scope>
    <source>
        <strain evidence="2 3">FT135W</strain>
    </source>
</reference>
<gene>
    <name evidence="2" type="ORF">GTP46_02550</name>
</gene>
<proteinExistence type="predicted"/>
<comment type="caution">
    <text evidence="2">The sequence shown here is derived from an EMBL/GenBank/DDBJ whole genome shotgun (WGS) entry which is preliminary data.</text>
</comment>
<evidence type="ECO:0000256" key="1">
    <source>
        <dbReference type="SAM" id="MobiDB-lite"/>
    </source>
</evidence>
<keyword evidence="3" id="KW-1185">Reference proteome</keyword>
<evidence type="ECO:0000313" key="3">
    <source>
        <dbReference type="Proteomes" id="UP000479335"/>
    </source>
</evidence>
<name>A0A6L8K3P7_9BURK</name>
<sequence>MDEKQKFASTEKSIAQAYAAYIVALATRKHGPDKPEISDTKLQGTWQANAIEQKRLNKPG</sequence>
<protein>
    <submittedName>
        <fullName evidence="2">Uncharacterized protein</fullName>
    </submittedName>
</protein>
<accession>A0A6L8K3P7</accession>
<feature type="compositionally biased region" description="Basic and acidic residues" evidence="1">
    <location>
        <begin position="30"/>
        <end position="39"/>
    </location>
</feature>
<dbReference type="Proteomes" id="UP000479335">
    <property type="component" value="Unassembled WGS sequence"/>
</dbReference>
<evidence type="ECO:0000313" key="2">
    <source>
        <dbReference type="EMBL" id="MYM21525.1"/>
    </source>
</evidence>
<dbReference type="AlphaFoldDB" id="A0A6L8K3P7"/>
<dbReference type="RefSeq" id="WP_161005058.1">
    <property type="nucleotide sequence ID" value="NZ_WWCN01000002.1"/>
</dbReference>
<organism evidence="2 3">
    <name type="scientific">Duganella flavida</name>
    <dbReference type="NCBI Taxonomy" id="2692175"/>
    <lineage>
        <taxon>Bacteria</taxon>
        <taxon>Pseudomonadati</taxon>
        <taxon>Pseudomonadota</taxon>
        <taxon>Betaproteobacteria</taxon>
        <taxon>Burkholderiales</taxon>
        <taxon>Oxalobacteraceae</taxon>
        <taxon>Telluria group</taxon>
        <taxon>Duganella</taxon>
    </lineage>
</organism>